<name>A0ABZ1C9I7_9BACT</name>
<dbReference type="Proteomes" id="UP000738431">
    <property type="component" value="Chromosome"/>
</dbReference>
<reference evidence="1 2" key="1">
    <citation type="submission" date="2021-08" db="EMBL/GenBank/DDBJ databases">
        <authorList>
            <person name="Zhang D."/>
            <person name="Zhang A."/>
            <person name="Wang L."/>
        </authorList>
    </citation>
    <scope>NUCLEOTIDE SEQUENCE [LARGE SCALE GENOMIC DNA]</scope>
    <source>
        <strain evidence="1 2">WL0086</strain>
    </source>
</reference>
<reference evidence="1 2" key="2">
    <citation type="submission" date="2023-12" db="EMBL/GenBank/DDBJ databases">
        <title>Description of an unclassified Opitutus bacterium of Verrucomicrobiota.</title>
        <authorList>
            <person name="Zhang D.-F."/>
        </authorList>
    </citation>
    <scope>NUCLEOTIDE SEQUENCE [LARGE SCALE GENOMIC DNA]</scope>
    <source>
        <strain evidence="1 2">WL0086</strain>
    </source>
</reference>
<keyword evidence="2" id="KW-1185">Reference proteome</keyword>
<gene>
    <name evidence="1" type="ORF">K1X11_001525</name>
</gene>
<organism evidence="1 2">
    <name type="scientific">Actomonas aquatica</name>
    <dbReference type="NCBI Taxonomy" id="2866162"/>
    <lineage>
        <taxon>Bacteria</taxon>
        <taxon>Pseudomonadati</taxon>
        <taxon>Verrucomicrobiota</taxon>
        <taxon>Opitutia</taxon>
        <taxon>Opitutales</taxon>
        <taxon>Opitutaceae</taxon>
        <taxon>Actomonas</taxon>
    </lineage>
</organism>
<sequence>MAPHKKPIKPHQVTVRFKDPKDQEALANEFVKSGCKSLSDYFHRLFVARPDKDTDSMPDVQRAGQLSISNHQLEEIAETLRVFSESVTADHHAQFSKISALEDHQSEMSSALLSVLENETQLTDQIENLRKHRPDTSSLEQVIRIRMAEHKIDLQVLQDLFKTHASPPKRSKIKQLGWVLTPLSIMCLAATILLEPFNGHPTLDALRKEEAEITAKILSLKAELPNTQQDLKYWRQIRPFLERDSSGNLLFRVPKKFEWGTGIDQHSRYIQITGAH</sequence>
<evidence type="ECO:0000313" key="1">
    <source>
        <dbReference type="EMBL" id="WRQ88067.1"/>
    </source>
</evidence>
<evidence type="ECO:0000313" key="2">
    <source>
        <dbReference type="Proteomes" id="UP000738431"/>
    </source>
</evidence>
<dbReference type="EMBL" id="CP139781">
    <property type="protein sequence ID" value="WRQ88067.1"/>
    <property type="molecule type" value="Genomic_DNA"/>
</dbReference>
<accession>A0ABZ1C9I7</accession>
<proteinExistence type="predicted"/>
<dbReference type="RefSeq" id="WP_221028899.1">
    <property type="nucleotide sequence ID" value="NZ_CP139781.1"/>
</dbReference>
<protein>
    <submittedName>
        <fullName evidence="1">Uncharacterized protein</fullName>
    </submittedName>
</protein>